<dbReference type="EMBL" id="CACVBY010000128">
    <property type="protein sequence ID" value="CAA7392615.1"/>
    <property type="molecule type" value="Genomic_DNA"/>
</dbReference>
<reference evidence="2 3" key="1">
    <citation type="submission" date="2020-01" db="EMBL/GenBank/DDBJ databases">
        <authorList>
            <person name="Rodrigo-Torres L."/>
            <person name="Arahal R. D."/>
            <person name="Lucena T."/>
        </authorList>
    </citation>
    <scope>NUCLEOTIDE SEQUENCE [LARGE SCALE GENOMIC DNA]</scope>
    <source>
        <strain evidence="2 3">CECT 9393</strain>
    </source>
</reference>
<dbReference type="InterPro" id="IPR055360">
    <property type="entry name" value="bAvd"/>
</dbReference>
<feature type="domain" description="bAvd-like" evidence="1">
    <location>
        <begin position="14"/>
        <end position="110"/>
    </location>
</feature>
<accession>A0A6N4XT65</accession>
<evidence type="ECO:0000259" key="1">
    <source>
        <dbReference type="Pfam" id="PF22296"/>
    </source>
</evidence>
<dbReference type="Pfam" id="PF22296">
    <property type="entry name" value="bAvd"/>
    <property type="match status" value="1"/>
</dbReference>
<sequence>MAIYTQLPVYKAGYDLLLDLYVLTKQMDRDYKFTLGEKIKTESTELMLHIYRANSTYDKKEDLQKAKENIEVIRLLIRVYKDLKQISLKEFVGLSEKIESLSKQVNAWYAQYTKKEKQLMI</sequence>
<proteinExistence type="predicted"/>
<dbReference type="InterPro" id="IPR036583">
    <property type="entry name" value="23S_rRNA_IVS_sf"/>
</dbReference>
<dbReference type="SUPFAM" id="SSF158446">
    <property type="entry name" value="IVS-encoded protein-like"/>
    <property type="match status" value="1"/>
</dbReference>
<protein>
    <recommendedName>
        <fullName evidence="1">bAvd-like domain-containing protein</fullName>
    </recommendedName>
</protein>
<name>A0A6N4XT65_9FLAO</name>
<organism evidence="2 3">
    <name type="scientific">Chryseobacterium fistulae</name>
    <dbReference type="NCBI Taxonomy" id="2675058"/>
    <lineage>
        <taxon>Bacteria</taxon>
        <taxon>Pseudomonadati</taxon>
        <taxon>Bacteroidota</taxon>
        <taxon>Flavobacteriia</taxon>
        <taxon>Flavobacteriales</taxon>
        <taxon>Weeksellaceae</taxon>
        <taxon>Chryseobacterium group</taxon>
        <taxon>Chryseobacterium</taxon>
    </lineage>
</organism>
<dbReference type="CDD" id="cd16376">
    <property type="entry name" value="Avd_like"/>
    <property type="match status" value="1"/>
</dbReference>
<keyword evidence="3" id="KW-1185">Reference proteome</keyword>
<gene>
    <name evidence="2" type="ORF">CHRY9393_03340</name>
</gene>
<evidence type="ECO:0000313" key="2">
    <source>
        <dbReference type="EMBL" id="CAA7392615.1"/>
    </source>
</evidence>
<dbReference type="Gene3D" id="1.20.1440.60">
    <property type="entry name" value="23S rRNA-intervening sequence"/>
    <property type="match status" value="1"/>
</dbReference>
<evidence type="ECO:0000313" key="3">
    <source>
        <dbReference type="Proteomes" id="UP000445309"/>
    </source>
</evidence>
<dbReference type="AlphaFoldDB" id="A0A6N4XT65"/>
<dbReference type="RefSeq" id="WP_162074267.1">
    <property type="nucleotide sequence ID" value="NZ_CACVBY010000128.1"/>
</dbReference>
<dbReference type="Proteomes" id="UP000445309">
    <property type="component" value="Unassembled WGS sequence"/>
</dbReference>